<organism evidence="2">
    <name type="scientific">marine metagenome</name>
    <dbReference type="NCBI Taxonomy" id="408172"/>
    <lineage>
        <taxon>unclassified sequences</taxon>
        <taxon>metagenomes</taxon>
        <taxon>ecological metagenomes</taxon>
    </lineage>
</organism>
<name>A0A382TK72_9ZZZZ</name>
<dbReference type="AlphaFoldDB" id="A0A382TK72"/>
<feature type="compositionally biased region" description="Basic and acidic residues" evidence="1">
    <location>
        <begin position="146"/>
        <end position="158"/>
    </location>
</feature>
<reference evidence="2" key="1">
    <citation type="submission" date="2018-05" db="EMBL/GenBank/DDBJ databases">
        <authorList>
            <person name="Lanie J.A."/>
            <person name="Ng W.-L."/>
            <person name="Kazmierczak K.M."/>
            <person name="Andrzejewski T.M."/>
            <person name="Davidsen T.M."/>
            <person name="Wayne K.J."/>
            <person name="Tettelin H."/>
            <person name="Glass J.I."/>
            <person name="Rusch D."/>
            <person name="Podicherti R."/>
            <person name="Tsui H.-C.T."/>
            <person name="Winkler M.E."/>
        </authorList>
    </citation>
    <scope>NUCLEOTIDE SEQUENCE</scope>
</reference>
<feature type="region of interest" description="Disordered" evidence="1">
    <location>
        <begin position="47"/>
        <end position="134"/>
    </location>
</feature>
<feature type="region of interest" description="Disordered" evidence="1">
    <location>
        <begin position="146"/>
        <end position="166"/>
    </location>
</feature>
<feature type="non-terminal residue" evidence="2">
    <location>
        <position position="166"/>
    </location>
</feature>
<feature type="compositionally biased region" description="Basic and acidic residues" evidence="1">
    <location>
        <begin position="94"/>
        <end position="107"/>
    </location>
</feature>
<proteinExistence type="predicted"/>
<evidence type="ECO:0000256" key="1">
    <source>
        <dbReference type="SAM" id="MobiDB-lite"/>
    </source>
</evidence>
<feature type="compositionally biased region" description="Pro residues" evidence="1">
    <location>
        <begin position="68"/>
        <end position="78"/>
    </location>
</feature>
<gene>
    <name evidence="2" type="ORF">METZ01_LOCUS374692</name>
</gene>
<dbReference type="EMBL" id="UINC01136833">
    <property type="protein sequence ID" value="SVD21838.1"/>
    <property type="molecule type" value="Genomic_DNA"/>
</dbReference>
<sequence length="166" mass="18360">MSALFHGVAVILLYVGLPHLQRDNISTDHVVVVELLTVDERRNLPKDVVEVESEDEPKSADISSLEPLPVPTPPPPPPSEHDSSASVMKPPPIKPDRTEKLDKKELANEIPSVPNYVRVPVKKPKMPSKPDPFASVLKSVEELEISRKQDSDVKETHPEIPAQDPL</sequence>
<accession>A0A382TK72</accession>
<protein>
    <submittedName>
        <fullName evidence="2">Uncharacterized protein</fullName>
    </submittedName>
</protein>
<evidence type="ECO:0000313" key="2">
    <source>
        <dbReference type="EMBL" id="SVD21838.1"/>
    </source>
</evidence>